<proteinExistence type="predicted"/>
<keyword evidence="2" id="KW-1185">Reference proteome</keyword>
<evidence type="ECO:0000313" key="1">
    <source>
        <dbReference type="EMBL" id="BAU52142.1"/>
    </source>
</evidence>
<dbReference type="EMBL" id="AP017313">
    <property type="protein sequence ID" value="BAU52142.1"/>
    <property type="molecule type" value="Genomic_DNA"/>
</dbReference>
<organism evidence="1 2">
    <name type="scientific">Mucilaginibacter gotjawali</name>
    <dbReference type="NCBI Taxonomy" id="1550579"/>
    <lineage>
        <taxon>Bacteria</taxon>
        <taxon>Pseudomonadati</taxon>
        <taxon>Bacteroidota</taxon>
        <taxon>Sphingobacteriia</taxon>
        <taxon>Sphingobacteriales</taxon>
        <taxon>Sphingobacteriaceae</taxon>
        <taxon>Mucilaginibacter</taxon>
    </lineage>
</organism>
<sequence>MSIKLNFWQTILLFLPFSIGFLLIGLPYASLYGHQTIAAMANFLFLVSISMAILYQTYLVLGFNSISGIKSTIFKLNAIIPAVFMTIYLVYVGYFTFLHLTFHNPKYNTGPMRKADLTGSTLIIFLFLIHAFITFYFINNIFVANKIKTIHDADQQQKLRSDFSIPLKKLTKISIWVVGILFILSTTIDIIRYWGKV</sequence>
<evidence type="ECO:0000313" key="2">
    <source>
        <dbReference type="Proteomes" id="UP000218263"/>
    </source>
</evidence>
<accession>A0A110B052</accession>
<dbReference type="KEGG" id="mgot:MgSA37_00292"/>
<dbReference type="Proteomes" id="UP000218263">
    <property type="component" value="Chromosome"/>
</dbReference>
<dbReference type="AlphaFoldDB" id="A0A110B052"/>
<reference evidence="1 2" key="1">
    <citation type="submission" date="2015-12" db="EMBL/GenBank/DDBJ databases">
        <title>Genome sequence of Mucilaginibacter gotjawali.</title>
        <authorList>
            <person name="Lee J.S."/>
            <person name="Lee K.C."/>
            <person name="Kim K.K."/>
            <person name="Lee B.W."/>
        </authorList>
    </citation>
    <scope>NUCLEOTIDE SEQUENCE [LARGE SCALE GENOMIC DNA]</scope>
    <source>
        <strain evidence="1 2">SA3-7</strain>
    </source>
</reference>
<name>A0A110B052_9SPHI</name>
<gene>
    <name evidence="1" type="ORF">MgSA37_00292</name>
</gene>
<protein>
    <submittedName>
        <fullName evidence="1">Uncharacterized protein</fullName>
    </submittedName>
</protein>